<accession>A0AAP0BF01</accession>
<dbReference type="EMBL" id="JBBWWQ010000010">
    <property type="protein sequence ID" value="KAK8936888.1"/>
    <property type="molecule type" value="Genomic_DNA"/>
</dbReference>
<gene>
    <name evidence="1" type="ORF">KSP39_PZI011759</name>
</gene>
<dbReference type="AlphaFoldDB" id="A0AAP0BF01"/>
<keyword evidence="2" id="KW-1185">Reference proteome</keyword>
<organism evidence="1 2">
    <name type="scientific">Platanthera zijinensis</name>
    <dbReference type="NCBI Taxonomy" id="2320716"/>
    <lineage>
        <taxon>Eukaryota</taxon>
        <taxon>Viridiplantae</taxon>
        <taxon>Streptophyta</taxon>
        <taxon>Embryophyta</taxon>
        <taxon>Tracheophyta</taxon>
        <taxon>Spermatophyta</taxon>
        <taxon>Magnoliopsida</taxon>
        <taxon>Liliopsida</taxon>
        <taxon>Asparagales</taxon>
        <taxon>Orchidaceae</taxon>
        <taxon>Orchidoideae</taxon>
        <taxon>Orchideae</taxon>
        <taxon>Orchidinae</taxon>
        <taxon>Platanthera</taxon>
    </lineage>
</organism>
<evidence type="ECO:0000313" key="2">
    <source>
        <dbReference type="Proteomes" id="UP001418222"/>
    </source>
</evidence>
<reference evidence="1 2" key="1">
    <citation type="journal article" date="2022" name="Nat. Plants">
        <title>Genomes of leafy and leafless Platanthera orchids illuminate the evolution of mycoheterotrophy.</title>
        <authorList>
            <person name="Li M.H."/>
            <person name="Liu K.W."/>
            <person name="Li Z."/>
            <person name="Lu H.C."/>
            <person name="Ye Q.L."/>
            <person name="Zhang D."/>
            <person name="Wang J.Y."/>
            <person name="Li Y.F."/>
            <person name="Zhong Z.M."/>
            <person name="Liu X."/>
            <person name="Yu X."/>
            <person name="Liu D.K."/>
            <person name="Tu X.D."/>
            <person name="Liu B."/>
            <person name="Hao Y."/>
            <person name="Liao X.Y."/>
            <person name="Jiang Y.T."/>
            <person name="Sun W.H."/>
            <person name="Chen J."/>
            <person name="Chen Y.Q."/>
            <person name="Ai Y."/>
            <person name="Zhai J.W."/>
            <person name="Wu S.S."/>
            <person name="Zhou Z."/>
            <person name="Hsiao Y.Y."/>
            <person name="Wu W.L."/>
            <person name="Chen Y.Y."/>
            <person name="Lin Y.F."/>
            <person name="Hsu J.L."/>
            <person name="Li C.Y."/>
            <person name="Wang Z.W."/>
            <person name="Zhao X."/>
            <person name="Zhong W.Y."/>
            <person name="Ma X.K."/>
            <person name="Ma L."/>
            <person name="Huang J."/>
            <person name="Chen G.Z."/>
            <person name="Huang M.Z."/>
            <person name="Huang L."/>
            <person name="Peng D.H."/>
            <person name="Luo Y.B."/>
            <person name="Zou S.Q."/>
            <person name="Chen S.P."/>
            <person name="Lan S."/>
            <person name="Tsai W.C."/>
            <person name="Van de Peer Y."/>
            <person name="Liu Z.J."/>
        </authorList>
    </citation>
    <scope>NUCLEOTIDE SEQUENCE [LARGE SCALE GENOMIC DNA]</scope>
    <source>
        <strain evidence="1">Lor287</strain>
    </source>
</reference>
<protein>
    <submittedName>
        <fullName evidence="1">Uncharacterized protein</fullName>
    </submittedName>
</protein>
<comment type="caution">
    <text evidence="1">The sequence shown here is derived from an EMBL/GenBank/DDBJ whole genome shotgun (WGS) entry which is preliminary data.</text>
</comment>
<name>A0AAP0BF01_9ASPA</name>
<dbReference type="Proteomes" id="UP001418222">
    <property type="component" value="Unassembled WGS sequence"/>
</dbReference>
<sequence length="67" mass="7735">MGTTCAKNLLGVLQNLAKFLQTKYKSDIETKGEEESCKEKTRQNQPSLAIRVKRGWTVGWFELLDFR</sequence>
<evidence type="ECO:0000313" key="1">
    <source>
        <dbReference type="EMBL" id="KAK8936888.1"/>
    </source>
</evidence>
<proteinExistence type="predicted"/>